<dbReference type="InterPro" id="IPR011611">
    <property type="entry name" value="PfkB_dom"/>
</dbReference>
<feature type="binding site" evidence="12">
    <location>
        <begin position="39"/>
        <end position="43"/>
    </location>
    <ligand>
        <name>substrate</name>
    </ligand>
</feature>
<comment type="similarity">
    <text evidence="1">Belongs to the carbohydrate kinase pfkB family.</text>
</comment>
<keyword evidence="9 12" id="KW-0460">Magnesium</keyword>
<dbReference type="AlphaFoldDB" id="A0A248LJR1"/>
<dbReference type="InterPro" id="IPR029056">
    <property type="entry name" value="Ribokinase-like"/>
</dbReference>
<evidence type="ECO:0000256" key="12">
    <source>
        <dbReference type="HAMAP-Rule" id="MF_01987"/>
    </source>
</evidence>
<dbReference type="GO" id="GO:0005829">
    <property type="term" value="C:cytosol"/>
    <property type="evidence" value="ECO:0007669"/>
    <property type="project" value="TreeGrafter"/>
</dbReference>
<comment type="catalytic activity">
    <reaction evidence="12">
        <text>D-ribose + ATP = D-ribose 5-phosphate + ADP + H(+)</text>
        <dbReference type="Rhea" id="RHEA:13697"/>
        <dbReference type="ChEBI" id="CHEBI:15378"/>
        <dbReference type="ChEBI" id="CHEBI:30616"/>
        <dbReference type="ChEBI" id="CHEBI:47013"/>
        <dbReference type="ChEBI" id="CHEBI:78346"/>
        <dbReference type="ChEBI" id="CHEBI:456216"/>
        <dbReference type="EC" id="2.7.1.15"/>
    </reaction>
</comment>
<evidence type="ECO:0000256" key="3">
    <source>
        <dbReference type="ARBA" id="ARBA00016943"/>
    </source>
</evidence>
<dbReference type="GO" id="GO:0005524">
    <property type="term" value="F:ATP binding"/>
    <property type="evidence" value="ECO:0007669"/>
    <property type="project" value="UniProtKB-UniRule"/>
</dbReference>
<feature type="binding site" evidence="12">
    <location>
        <position position="239"/>
    </location>
    <ligand>
        <name>K(+)</name>
        <dbReference type="ChEBI" id="CHEBI:29103"/>
    </ligand>
</feature>
<feature type="binding site" evidence="12">
    <location>
        <begin position="11"/>
        <end position="13"/>
    </location>
    <ligand>
        <name>substrate</name>
    </ligand>
</feature>
<name>A0A248LJR1_9NEIS</name>
<evidence type="ECO:0000256" key="1">
    <source>
        <dbReference type="ARBA" id="ARBA00005380"/>
    </source>
</evidence>
<accession>A0A248LJR1</accession>
<dbReference type="UniPathway" id="UPA00916">
    <property type="reaction ID" value="UER00889"/>
</dbReference>
<evidence type="ECO:0000256" key="5">
    <source>
        <dbReference type="ARBA" id="ARBA00022723"/>
    </source>
</evidence>
<comment type="pathway">
    <text evidence="12">Carbohydrate metabolism; D-ribose degradation; D-ribose 5-phosphate from beta-D-ribopyranose: step 2/2.</text>
</comment>
<comment type="subcellular location">
    <subcellularLocation>
        <location evidence="12">Cytoplasm</location>
    </subcellularLocation>
</comment>
<keyword evidence="6 12" id="KW-0547">Nucleotide-binding</keyword>
<evidence type="ECO:0000256" key="4">
    <source>
        <dbReference type="ARBA" id="ARBA00022679"/>
    </source>
</evidence>
<keyword evidence="11 12" id="KW-0119">Carbohydrate metabolism</keyword>
<keyword evidence="7 12" id="KW-0418">Kinase</keyword>
<evidence type="ECO:0000256" key="9">
    <source>
        <dbReference type="ARBA" id="ARBA00022842"/>
    </source>
</evidence>
<comment type="activity regulation">
    <text evidence="12">Activated by a monovalent cation that binds near, but not in, the active site. The most likely occupant of the site in vivo is potassium. Ion binding induces a conformational change that may alter substrate affinity.</text>
</comment>
<organism evidence="13 14">
    <name type="scientific">Laribacter hongkongensis</name>
    <dbReference type="NCBI Taxonomy" id="168471"/>
    <lineage>
        <taxon>Bacteria</taxon>
        <taxon>Pseudomonadati</taxon>
        <taxon>Pseudomonadota</taxon>
        <taxon>Betaproteobacteria</taxon>
        <taxon>Neisseriales</taxon>
        <taxon>Aquaspirillaceae</taxon>
        <taxon>Laribacter</taxon>
    </lineage>
</organism>
<keyword evidence="12" id="KW-0963">Cytoplasm</keyword>
<comment type="function">
    <text evidence="12">Catalyzes the phosphorylation of ribose at O-5 in a reaction requiring ATP and magnesium. The resulting D-ribose-5-phosphate can then be used either for sythesis of nucleotides, histidine, and tryptophan, or as a component of the pentose phosphate pathway.</text>
</comment>
<feature type="binding site" evidence="12">
    <location>
        <position position="183"/>
    </location>
    <ligand>
        <name>ATP</name>
        <dbReference type="ChEBI" id="CHEBI:30616"/>
    </ligand>
</feature>
<feature type="binding site" evidence="12">
    <location>
        <position position="276"/>
    </location>
    <ligand>
        <name>K(+)</name>
        <dbReference type="ChEBI" id="CHEBI:29103"/>
    </ligand>
</feature>
<dbReference type="OMA" id="IQHGANF"/>
<dbReference type="InterPro" id="IPR011877">
    <property type="entry name" value="Ribokinase"/>
</dbReference>
<feature type="binding site" evidence="12">
    <location>
        <position position="139"/>
    </location>
    <ligand>
        <name>substrate</name>
    </ligand>
</feature>
<dbReference type="HAMAP" id="MF_01987">
    <property type="entry name" value="Ribokinase"/>
    <property type="match status" value="1"/>
</dbReference>
<dbReference type="EMBL" id="CP022115">
    <property type="protein sequence ID" value="ASJ24694.1"/>
    <property type="molecule type" value="Genomic_DNA"/>
</dbReference>
<dbReference type="GO" id="GO:0019303">
    <property type="term" value="P:D-ribose catabolic process"/>
    <property type="evidence" value="ECO:0007669"/>
    <property type="project" value="UniProtKB-UniRule"/>
</dbReference>
<reference evidence="14" key="1">
    <citation type="submission" date="2017-06" db="EMBL/GenBank/DDBJ databases">
        <title>Whole genome sequence of Laribacter hongkongensis LHGZ1.</title>
        <authorList>
            <person name="Chen D."/>
            <person name="Wu H."/>
            <person name="Chen J."/>
        </authorList>
    </citation>
    <scope>NUCLEOTIDE SEQUENCE [LARGE SCALE GENOMIC DNA]</scope>
    <source>
        <strain evidence="14">LHGZ1</strain>
    </source>
</reference>
<keyword evidence="10 12" id="KW-0630">Potassium</keyword>
<dbReference type="PANTHER" id="PTHR10584">
    <property type="entry name" value="SUGAR KINASE"/>
    <property type="match status" value="1"/>
</dbReference>
<evidence type="ECO:0000256" key="7">
    <source>
        <dbReference type="ARBA" id="ARBA00022777"/>
    </source>
</evidence>
<evidence type="ECO:0000256" key="2">
    <source>
        <dbReference type="ARBA" id="ARBA00012035"/>
    </source>
</evidence>
<keyword evidence="8 12" id="KW-0067">ATP-binding</keyword>
<comment type="similarity">
    <text evidence="12">Belongs to the carbohydrate kinase PfkB family. Ribokinase subfamily.</text>
</comment>
<dbReference type="InterPro" id="IPR002173">
    <property type="entry name" value="Carboh/pur_kinase_PfkB_CS"/>
</dbReference>
<feature type="active site" description="Proton acceptor" evidence="12">
    <location>
        <position position="245"/>
    </location>
</feature>
<dbReference type="InterPro" id="IPR002139">
    <property type="entry name" value="Ribo/fructo_kinase"/>
</dbReference>
<dbReference type="CDD" id="cd01174">
    <property type="entry name" value="ribokinase"/>
    <property type="match status" value="1"/>
</dbReference>
<dbReference type="SUPFAM" id="SSF53613">
    <property type="entry name" value="Ribokinase-like"/>
    <property type="match status" value="1"/>
</dbReference>
<dbReference type="PRINTS" id="PR00990">
    <property type="entry name" value="RIBOKINASE"/>
</dbReference>
<dbReference type="GO" id="GO:0004747">
    <property type="term" value="F:ribokinase activity"/>
    <property type="evidence" value="ECO:0007669"/>
    <property type="project" value="UniProtKB-UniRule"/>
</dbReference>
<dbReference type="PANTHER" id="PTHR10584:SF166">
    <property type="entry name" value="RIBOKINASE"/>
    <property type="match status" value="1"/>
</dbReference>
<dbReference type="NCBIfam" id="TIGR02152">
    <property type="entry name" value="D_ribokin_bact"/>
    <property type="match status" value="1"/>
</dbReference>
<evidence type="ECO:0000313" key="14">
    <source>
        <dbReference type="Proteomes" id="UP000197424"/>
    </source>
</evidence>
<dbReference type="OrthoDB" id="9775849at2"/>
<evidence type="ECO:0000256" key="10">
    <source>
        <dbReference type="ARBA" id="ARBA00022958"/>
    </source>
</evidence>
<protein>
    <recommendedName>
        <fullName evidence="3 12">Ribokinase</fullName>
        <shortName evidence="12">RK</shortName>
        <ecNumber evidence="2 12">2.7.1.15</ecNumber>
    </recommendedName>
</protein>
<dbReference type="GO" id="GO:0046872">
    <property type="term" value="F:metal ion binding"/>
    <property type="evidence" value="ECO:0007669"/>
    <property type="project" value="UniProtKB-KW"/>
</dbReference>
<feature type="binding site" evidence="12">
    <location>
        <position position="273"/>
    </location>
    <ligand>
        <name>K(+)</name>
        <dbReference type="ChEBI" id="CHEBI:29103"/>
    </ligand>
</feature>
<dbReference type="RefSeq" id="WP_012697181.1">
    <property type="nucleotide sequence ID" value="NZ_CP022115.1"/>
</dbReference>
<keyword evidence="5 12" id="KW-0479">Metal-binding</keyword>
<dbReference type="GeneID" id="75108861"/>
<evidence type="ECO:0000256" key="6">
    <source>
        <dbReference type="ARBA" id="ARBA00022741"/>
    </source>
</evidence>
<feature type="binding site" evidence="12">
    <location>
        <begin position="212"/>
        <end position="217"/>
    </location>
    <ligand>
        <name>ATP</name>
        <dbReference type="ChEBI" id="CHEBI:30616"/>
    </ligand>
</feature>
<evidence type="ECO:0000256" key="8">
    <source>
        <dbReference type="ARBA" id="ARBA00022840"/>
    </source>
</evidence>
<feature type="binding site" evidence="12">
    <location>
        <position position="245"/>
    </location>
    <ligand>
        <name>substrate</name>
    </ligand>
</feature>
<comment type="caution">
    <text evidence="12">Lacks conserved residue(s) required for the propagation of feature annotation.</text>
</comment>
<feature type="binding site" evidence="12">
    <location>
        <position position="278"/>
    </location>
    <ligand>
        <name>K(+)</name>
        <dbReference type="ChEBI" id="CHEBI:29103"/>
    </ligand>
</feature>
<dbReference type="PROSITE" id="PS00584">
    <property type="entry name" value="PFKB_KINASES_2"/>
    <property type="match status" value="1"/>
</dbReference>
<feature type="binding site" evidence="12">
    <location>
        <begin position="244"/>
        <end position="245"/>
    </location>
    <ligand>
        <name>ATP</name>
        <dbReference type="ChEBI" id="CHEBI:30616"/>
    </ligand>
</feature>
<proteinExistence type="inferred from homology"/>
<evidence type="ECO:0000313" key="13">
    <source>
        <dbReference type="EMBL" id="ASJ24694.1"/>
    </source>
</evidence>
<feature type="binding site" evidence="12">
    <location>
        <position position="241"/>
    </location>
    <ligand>
        <name>K(+)</name>
        <dbReference type="ChEBI" id="CHEBI:29103"/>
    </ligand>
</feature>
<comment type="subunit">
    <text evidence="12">Homodimer.</text>
</comment>
<keyword evidence="4 12" id="KW-0808">Transferase</keyword>
<comment type="cofactor">
    <cofactor evidence="12">
        <name>Mg(2+)</name>
        <dbReference type="ChEBI" id="CHEBI:18420"/>
    </cofactor>
    <text evidence="12">Requires a divalent cation, most likely magnesium in vivo, as an electrophilic catalyst to aid phosphoryl group transfer. It is the chelate of the metal and the nucleotide that is the actual substrate.</text>
</comment>
<dbReference type="Proteomes" id="UP000197424">
    <property type="component" value="Chromosome"/>
</dbReference>
<evidence type="ECO:0000256" key="11">
    <source>
        <dbReference type="ARBA" id="ARBA00023277"/>
    </source>
</evidence>
<dbReference type="Gene3D" id="3.40.1190.20">
    <property type="match status" value="1"/>
</dbReference>
<gene>
    <name evidence="12" type="primary">rbsK</name>
    <name evidence="13" type="ORF">LHGZ1_1863</name>
</gene>
<dbReference type="Pfam" id="PF00294">
    <property type="entry name" value="PfkB"/>
    <property type="match status" value="1"/>
</dbReference>
<sequence>MPKIVVVGSINMDLVVLTSRYPEIGETLTGEGFMTFAGGKGANQAVAASRLGSSVVMLGCVGNDAFGRELSARLLNEGVDTAWVDVIEEVETGVAAITVAGGDNAIVVIPGANHRLSEAHVQAAERVIRDADVVLSQLEVPMPTVLAAARMARKHGKPFILNPAPAQKLPGELLDLVTLITPNEFELATALGCKGADYTELLDFLPGRVAMTRGAHGAFYSCSSGTLHHQPSFAVEVVDTTGAGDTFNAALATFWHLGLAEAIRRACAAAALSVTRLGAQGGMPTLSELDDFLARQA</sequence>
<dbReference type="EC" id="2.7.1.15" evidence="2 12"/>